<protein>
    <submittedName>
        <fullName evidence="2">Glycosyl transferase group 1</fullName>
    </submittedName>
</protein>
<dbReference type="STRING" id="395494.Galf_1283"/>
<dbReference type="OrthoDB" id="7560678at2"/>
<sequence>MKIVNWQPLFTDHQLYTWRALQALIIEPITHVVGTAASETRAKQGWKGADLSGLDVVYLDGKDWWQRGVAIIRANPEAVHVFCGYWAERRYFPLIVYALWHKAKVLIINESFSSESVGYLVEGGRLLNRIKATLRPLLYRTATVLLMLAARGSKPALLAISMRAVEQFKQAGLRNSQVFPFGYFIPPIPVAVQPSQISEQEVRLIFVGSLLPRKGLDVAIAAVTRCQEQSIPVTLAIYGAGDAAKYITDKTIGTTYLGKIPFGQAQAVIAKYDVLILPSRHDGWGVVVNEALLQGVPVIASENVGARCLVEASGAGAIFRNEDIAGLQKILQQLSADPNVLTLWRDNAATVRVLIEPEVAAKYMYDVLRFYFYQTGKRPKLLCFDH</sequence>
<dbReference type="PANTHER" id="PTHR45947">
    <property type="entry name" value="SULFOQUINOVOSYL TRANSFERASE SQD2"/>
    <property type="match status" value="1"/>
</dbReference>
<dbReference type="PANTHER" id="PTHR45947:SF3">
    <property type="entry name" value="SULFOQUINOVOSYL TRANSFERASE SQD2"/>
    <property type="match status" value="1"/>
</dbReference>
<dbReference type="CAZy" id="GT4">
    <property type="family name" value="Glycosyltransferase Family 4"/>
</dbReference>
<dbReference type="Proteomes" id="UP000001235">
    <property type="component" value="Chromosome"/>
</dbReference>
<keyword evidence="3" id="KW-1185">Reference proteome</keyword>
<evidence type="ECO:0000259" key="1">
    <source>
        <dbReference type="Pfam" id="PF00534"/>
    </source>
</evidence>
<dbReference type="EMBL" id="CP002159">
    <property type="protein sequence ID" value="ADL55310.1"/>
    <property type="molecule type" value="Genomic_DNA"/>
</dbReference>
<dbReference type="AlphaFoldDB" id="D9SFL3"/>
<proteinExistence type="predicted"/>
<reference evidence="2 3" key="1">
    <citation type="submission" date="2010-08" db="EMBL/GenBank/DDBJ databases">
        <title>Complete sequence of Gallionella capsiferriformans ES-2.</title>
        <authorList>
            <consortium name="US DOE Joint Genome Institute"/>
            <person name="Lucas S."/>
            <person name="Copeland A."/>
            <person name="Lapidus A."/>
            <person name="Cheng J.-F."/>
            <person name="Bruce D."/>
            <person name="Goodwin L."/>
            <person name="Pitluck S."/>
            <person name="Chertkov O."/>
            <person name="Davenport K.W."/>
            <person name="Detter J.C."/>
            <person name="Han C."/>
            <person name="Tapia R."/>
            <person name="Land M."/>
            <person name="Hauser L."/>
            <person name="Chang Y.-J."/>
            <person name="Jeffries C."/>
            <person name="Kyrpides N."/>
            <person name="Ivanova N."/>
            <person name="Mikhailova N."/>
            <person name="Shelobolina E.S."/>
            <person name="Picardal F."/>
            <person name="Roden E."/>
            <person name="Emerson D."/>
            <person name="Woyke T."/>
        </authorList>
    </citation>
    <scope>NUCLEOTIDE SEQUENCE [LARGE SCALE GENOMIC DNA]</scope>
    <source>
        <strain evidence="2 3">ES-2</strain>
    </source>
</reference>
<dbReference type="InterPro" id="IPR050194">
    <property type="entry name" value="Glycosyltransferase_grp1"/>
</dbReference>
<dbReference type="RefSeq" id="WP_013293249.1">
    <property type="nucleotide sequence ID" value="NC_014394.1"/>
</dbReference>
<organism evidence="2 3">
    <name type="scientific">Gallionella capsiferriformans (strain ES-2)</name>
    <name type="common">Gallionella ferruginea capsiferriformans (strain ES-2)</name>
    <dbReference type="NCBI Taxonomy" id="395494"/>
    <lineage>
        <taxon>Bacteria</taxon>
        <taxon>Pseudomonadati</taxon>
        <taxon>Pseudomonadota</taxon>
        <taxon>Betaproteobacteria</taxon>
        <taxon>Nitrosomonadales</taxon>
        <taxon>Gallionellaceae</taxon>
        <taxon>Gallionella</taxon>
    </lineage>
</organism>
<accession>D9SFL3</accession>
<keyword evidence="2" id="KW-0808">Transferase</keyword>
<dbReference type="SUPFAM" id="SSF53756">
    <property type="entry name" value="UDP-Glycosyltransferase/glycogen phosphorylase"/>
    <property type="match status" value="1"/>
</dbReference>
<evidence type="ECO:0000313" key="2">
    <source>
        <dbReference type="EMBL" id="ADL55310.1"/>
    </source>
</evidence>
<evidence type="ECO:0000313" key="3">
    <source>
        <dbReference type="Proteomes" id="UP000001235"/>
    </source>
</evidence>
<dbReference type="HOGENOM" id="CLU_061132_0_0_4"/>
<name>D9SFL3_GALCS</name>
<dbReference type="KEGG" id="gca:Galf_1283"/>
<dbReference type="eggNOG" id="COG0438">
    <property type="taxonomic scope" value="Bacteria"/>
</dbReference>
<dbReference type="Pfam" id="PF00534">
    <property type="entry name" value="Glycos_transf_1"/>
    <property type="match status" value="1"/>
</dbReference>
<dbReference type="Gene3D" id="3.40.50.2000">
    <property type="entry name" value="Glycogen Phosphorylase B"/>
    <property type="match status" value="1"/>
</dbReference>
<dbReference type="GO" id="GO:0016757">
    <property type="term" value="F:glycosyltransferase activity"/>
    <property type="evidence" value="ECO:0007669"/>
    <property type="project" value="InterPro"/>
</dbReference>
<dbReference type="InterPro" id="IPR001296">
    <property type="entry name" value="Glyco_trans_1"/>
</dbReference>
<feature type="domain" description="Glycosyl transferase family 1" evidence="1">
    <location>
        <begin position="194"/>
        <end position="348"/>
    </location>
</feature>
<gene>
    <name evidence="2" type="ordered locus">Galf_1283</name>
</gene>